<protein>
    <recommendedName>
        <fullName evidence="3">Copine C-terminal domain-containing protein</fullName>
    </recommendedName>
</protein>
<gene>
    <name evidence="1" type="ORF">M9Y10_016682</name>
</gene>
<organism evidence="1 2">
    <name type="scientific">Tritrichomonas musculus</name>
    <dbReference type="NCBI Taxonomy" id="1915356"/>
    <lineage>
        <taxon>Eukaryota</taxon>
        <taxon>Metamonada</taxon>
        <taxon>Parabasalia</taxon>
        <taxon>Tritrichomonadida</taxon>
        <taxon>Tritrichomonadidae</taxon>
        <taxon>Tritrichomonas</taxon>
    </lineage>
</organism>
<dbReference type="Proteomes" id="UP001470230">
    <property type="component" value="Unassembled WGS sequence"/>
</dbReference>
<comment type="caution">
    <text evidence="1">The sequence shown here is derived from an EMBL/GenBank/DDBJ whole genome shotgun (WGS) entry which is preliminary data.</text>
</comment>
<dbReference type="EMBL" id="JAPFFF010000021">
    <property type="protein sequence ID" value="KAK8854128.1"/>
    <property type="molecule type" value="Genomic_DNA"/>
</dbReference>
<reference evidence="1 2" key="1">
    <citation type="submission" date="2024-04" db="EMBL/GenBank/DDBJ databases">
        <title>Tritrichomonas musculus Genome.</title>
        <authorList>
            <person name="Alves-Ferreira E."/>
            <person name="Grigg M."/>
            <person name="Lorenzi H."/>
            <person name="Galac M."/>
        </authorList>
    </citation>
    <scope>NUCLEOTIDE SEQUENCE [LARGE SCALE GENOMIC DNA]</scope>
    <source>
        <strain evidence="1 2">EAF2021</strain>
    </source>
</reference>
<evidence type="ECO:0000313" key="1">
    <source>
        <dbReference type="EMBL" id="KAK8854128.1"/>
    </source>
</evidence>
<accession>A0ABR2HYD5</accession>
<evidence type="ECO:0000313" key="2">
    <source>
        <dbReference type="Proteomes" id="UP001470230"/>
    </source>
</evidence>
<proteinExistence type="predicted"/>
<evidence type="ECO:0008006" key="3">
    <source>
        <dbReference type="Google" id="ProtNLM"/>
    </source>
</evidence>
<name>A0ABR2HYD5_9EUKA</name>
<sequence length="202" mass="23499">MKGIDREKPLEILPYTSLAFKNEYLKPDHVYKVDDYPIVPFMQQSFVISQEFLRAASDLNLPYSTMCVNILIDCSAYISDENKMINLFIICALTDALTTLDIPYSVAVIGDQNFKGIIKPFEEPHSYKALQRICDCINIKRFRARLPGCIEYAIKSMAFPNEERKNRAIYTFTDGLDENLAKNKRLVRIIQIFTTFIWIYFH</sequence>
<keyword evidence="2" id="KW-1185">Reference proteome</keyword>